<evidence type="ECO:0000313" key="5">
    <source>
        <dbReference type="Proteomes" id="UP001240236"/>
    </source>
</evidence>
<dbReference type="InterPro" id="IPR016169">
    <property type="entry name" value="FAD-bd_PCMH_sub2"/>
</dbReference>
<feature type="domain" description="FAD-binding PCMH-type" evidence="3">
    <location>
        <begin position="31"/>
        <end position="230"/>
    </location>
</feature>
<dbReference type="Pfam" id="PF01565">
    <property type="entry name" value="FAD_binding_4"/>
    <property type="match status" value="1"/>
</dbReference>
<dbReference type="Gene3D" id="3.30.465.10">
    <property type="match status" value="1"/>
</dbReference>
<dbReference type="GO" id="GO:0003824">
    <property type="term" value="F:catalytic activity"/>
    <property type="evidence" value="ECO:0007669"/>
    <property type="project" value="InterPro"/>
</dbReference>
<evidence type="ECO:0000259" key="3">
    <source>
        <dbReference type="PROSITE" id="PS51387"/>
    </source>
</evidence>
<evidence type="ECO:0000313" key="4">
    <source>
        <dbReference type="EMBL" id="MDQ0367463.1"/>
    </source>
</evidence>
<dbReference type="PANTHER" id="PTHR11748:SF103">
    <property type="entry name" value="GLYCOLATE OXIDASE SUBUNIT GLCE"/>
    <property type="match status" value="1"/>
</dbReference>
<dbReference type="RefSeq" id="WP_307241513.1">
    <property type="nucleotide sequence ID" value="NZ_JAUSUZ010000001.1"/>
</dbReference>
<dbReference type="InterPro" id="IPR016166">
    <property type="entry name" value="FAD-bd_PCMH"/>
</dbReference>
<dbReference type="PANTHER" id="PTHR11748">
    <property type="entry name" value="D-LACTATE DEHYDROGENASE"/>
    <property type="match status" value="1"/>
</dbReference>
<keyword evidence="5" id="KW-1185">Reference proteome</keyword>
<reference evidence="4 5" key="1">
    <citation type="submission" date="2023-07" db="EMBL/GenBank/DDBJ databases">
        <title>Sequencing the genomes of 1000 actinobacteria strains.</title>
        <authorList>
            <person name="Klenk H.-P."/>
        </authorList>
    </citation>
    <scope>NUCLEOTIDE SEQUENCE [LARGE SCALE GENOMIC DNA]</scope>
    <source>
        <strain evidence="4 5">DSM 44709</strain>
    </source>
</reference>
<organism evidence="4 5">
    <name type="scientific">Catenuloplanes indicus</name>
    <dbReference type="NCBI Taxonomy" id="137267"/>
    <lineage>
        <taxon>Bacteria</taxon>
        <taxon>Bacillati</taxon>
        <taxon>Actinomycetota</taxon>
        <taxon>Actinomycetes</taxon>
        <taxon>Micromonosporales</taxon>
        <taxon>Micromonosporaceae</taxon>
        <taxon>Catenuloplanes</taxon>
    </lineage>
</organism>
<dbReference type="SUPFAM" id="SSF56176">
    <property type="entry name" value="FAD-binding/transporter-associated domain-like"/>
    <property type="match status" value="1"/>
</dbReference>
<protein>
    <submittedName>
        <fullName evidence="4">Glycolate oxidase FAD binding subunit</fullName>
    </submittedName>
</protein>
<keyword evidence="1" id="KW-0285">Flavoprotein</keyword>
<comment type="caution">
    <text evidence="4">The sequence shown here is derived from an EMBL/GenBank/DDBJ whole genome shotgun (WGS) entry which is preliminary data.</text>
</comment>
<dbReference type="Proteomes" id="UP001240236">
    <property type="component" value="Unassembled WGS sequence"/>
</dbReference>
<dbReference type="SUPFAM" id="SSF55103">
    <property type="entry name" value="FAD-linked oxidases, C-terminal domain"/>
    <property type="match status" value="1"/>
</dbReference>
<keyword evidence="2" id="KW-0274">FAD</keyword>
<sequence>MGSSADDAILRRLMEICGPQFARPGGPADAVAGTQPHWVAAPPHTQGAAEVLRVAARAGLTLTARGAGSKLDWSVPPHGLDLVLDTGRLAGLRRHAEPDLLVEVGAGTPLRSVQTVLAGVNRRLAIDPPSAGPTIGGVLAADETGPLRHRWGSPREQILHLRCLTIEGELLQLTGDAVREFGDAGGFPGQVEGIPAGLLGGFPRRPARLAGCADPLPGIITSATLRVLPRPGARLWVSRTLANPSEARDLILGIRSSAVHPDAIEIDLPAGRPAGIPRQRAVRETAGTLSMLLEGDPAPVGVRAAVLVDLLGGDARPESTPPVWWGRAPFDAGEVGLRIDLPPADLHAAVYALRDAVGAAVPVRGRAGVGVIHAALPATLTPARVSAILDALRGILLARDGTCTVLSAPATVRAAVNPCGP</sequence>
<dbReference type="InterPro" id="IPR016164">
    <property type="entry name" value="FAD-linked_Oxase-like_C"/>
</dbReference>
<dbReference type="GO" id="GO:0071949">
    <property type="term" value="F:FAD binding"/>
    <property type="evidence" value="ECO:0007669"/>
    <property type="project" value="InterPro"/>
</dbReference>
<dbReference type="InterPro" id="IPR006094">
    <property type="entry name" value="Oxid_FAD_bind_N"/>
</dbReference>
<dbReference type="InterPro" id="IPR036318">
    <property type="entry name" value="FAD-bd_PCMH-like_sf"/>
</dbReference>
<dbReference type="PROSITE" id="PS51387">
    <property type="entry name" value="FAD_PCMH"/>
    <property type="match status" value="1"/>
</dbReference>
<dbReference type="EMBL" id="JAUSUZ010000001">
    <property type="protein sequence ID" value="MDQ0367463.1"/>
    <property type="molecule type" value="Genomic_DNA"/>
</dbReference>
<gene>
    <name evidence="4" type="ORF">J2S42_004132</name>
</gene>
<evidence type="ECO:0000256" key="2">
    <source>
        <dbReference type="ARBA" id="ARBA00022827"/>
    </source>
</evidence>
<dbReference type="AlphaFoldDB" id="A0AAE3W0L8"/>
<accession>A0AAE3W0L8</accession>
<evidence type="ECO:0000256" key="1">
    <source>
        <dbReference type="ARBA" id="ARBA00022630"/>
    </source>
</evidence>
<proteinExistence type="predicted"/>
<name>A0AAE3W0L8_9ACTN</name>